<sequence length="587" mass="63274">MARLSTPELDIRSDARSSPNTVQTPKDKSEYGPDLEEEQDSRNEPQPHVHAKTWLALFAICLIYFSQTFVLVGTGAQGQAIAVYLNRSGDAVWLTATLTIPSVVLGPIVAQTADYWGRKWLLVGSCMLGTGGCLIASRATTFSIFLLGQTITGLHFGVLPLLHAIPSEILPRRWRAPSQAAVMIANSFGLIIGLILGGVFTSDDNTEGFRNYFYIATGLLALGTIIGFFAYTPPPTPLQTSFSLSEKLSRLDWIGYILLASSLVLFCIGLCWSQNPYPWSDAHTLAPFAIGVALGIALVVYETKFKTDGMFHHGLFQGKDWNFAISLAAVFCEGVAFFATTVYFPFQVGFLYEADPLLVGVRFSIAFIATIPASVITGLYCTITKKVRWVTVFSFIIFVVFFVCMATSDEGSGTLVWGYPVLLGSALGMTLITLVTVAQLCTPPQLISIASGLIISIRSLGGTVGIAIYNAVMSDETSQAGDRIAQAALEAGLPGSSLEQFVGNLIRHNETGVQQAPGVTPEIVEAGLDALVGTFVKGFQHVWITAAAFVSLAVIATIFLTDPSDEFNNRIDAPVEDDHALYGDQEE</sequence>
<keyword evidence="5" id="KW-0325">Glycoprotein</keyword>
<dbReference type="InterPro" id="IPR005829">
    <property type="entry name" value="Sugar_transporter_CS"/>
</dbReference>
<feature type="transmembrane region" description="Helical" evidence="7">
    <location>
        <begin position="212"/>
        <end position="232"/>
    </location>
</feature>
<dbReference type="Pfam" id="PF07690">
    <property type="entry name" value="MFS_1"/>
    <property type="match status" value="1"/>
</dbReference>
<evidence type="ECO:0000256" key="1">
    <source>
        <dbReference type="ARBA" id="ARBA00004141"/>
    </source>
</evidence>
<evidence type="ECO:0000256" key="3">
    <source>
        <dbReference type="ARBA" id="ARBA00022989"/>
    </source>
</evidence>
<feature type="region of interest" description="Disordered" evidence="6">
    <location>
        <begin position="1"/>
        <end position="46"/>
    </location>
</feature>
<protein>
    <submittedName>
        <fullName evidence="9">Major facilitator superfamily domain-containing protein</fullName>
    </submittedName>
</protein>
<keyword evidence="10" id="KW-1185">Reference proteome</keyword>
<accession>A0A9P9AMS0</accession>
<dbReference type="GO" id="GO:0022857">
    <property type="term" value="F:transmembrane transporter activity"/>
    <property type="evidence" value="ECO:0007669"/>
    <property type="project" value="InterPro"/>
</dbReference>
<keyword evidence="2 7" id="KW-0812">Transmembrane</keyword>
<feature type="transmembrane region" description="Helical" evidence="7">
    <location>
        <begin position="446"/>
        <end position="469"/>
    </location>
</feature>
<organism evidence="9 10">
    <name type="scientific">Thelonectria olida</name>
    <dbReference type="NCBI Taxonomy" id="1576542"/>
    <lineage>
        <taxon>Eukaryota</taxon>
        <taxon>Fungi</taxon>
        <taxon>Dikarya</taxon>
        <taxon>Ascomycota</taxon>
        <taxon>Pezizomycotina</taxon>
        <taxon>Sordariomycetes</taxon>
        <taxon>Hypocreomycetidae</taxon>
        <taxon>Hypocreales</taxon>
        <taxon>Nectriaceae</taxon>
        <taxon>Thelonectria</taxon>
    </lineage>
</organism>
<dbReference type="PANTHER" id="PTHR23501">
    <property type="entry name" value="MAJOR FACILITATOR SUPERFAMILY"/>
    <property type="match status" value="1"/>
</dbReference>
<dbReference type="PROSITE" id="PS00216">
    <property type="entry name" value="SUGAR_TRANSPORT_1"/>
    <property type="match status" value="1"/>
</dbReference>
<comment type="subcellular location">
    <subcellularLocation>
        <location evidence="1">Membrane</location>
        <topology evidence="1">Multi-pass membrane protein</topology>
    </subcellularLocation>
</comment>
<dbReference type="AlphaFoldDB" id="A0A9P9AMS0"/>
<comment type="caution">
    <text evidence="9">The sequence shown here is derived from an EMBL/GenBank/DDBJ whole genome shotgun (WGS) entry which is preliminary data.</text>
</comment>
<evidence type="ECO:0000256" key="6">
    <source>
        <dbReference type="SAM" id="MobiDB-lite"/>
    </source>
</evidence>
<feature type="transmembrane region" description="Helical" evidence="7">
    <location>
        <begin position="92"/>
        <end position="113"/>
    </location>
</feature>
<evidence type="ECO:0000313" key="9">
    <source>
        <dbReference type="EMBL" id="KAH6885316.1"/>
    </source>
</evidence>
<feature type="transmembrane region" description="Helical" evidence="7">
    <location>
        <begin position="363"/>
        <end position="382"/>
    </location>
</feature>
<dbReference type="Proteomes" id="UP000777438">
    <property type="component" value="Unassembled WGS sequence"/>
</dbReference>
<proteinExistence type="predicted"/>
<evidence type="ECO:0000256" key="7">
    <source>
        <dbReference type="SAM" id="Phobius"/>
    </source>
</evidence>
<name>A0A9P9AMS0_9HYPO</name>
<dbReference type="OrthoDB" id="2587356at2759"/>
<dbReference type="Gene3D" id="1.20.1250.20">
    <property type="entry name" value="MFS general substrate transporter like domains"/>
    <property type="match status" value="1"/>
</dbReference>
<feature type="domain" description="Major facilitator superfamily (MFS) profile" evidence="8">
    <location>
        <begin position="52"/>
        <end position="565"/>
    </location>
</feature>
<feature type="transmembrane region" description="Helical" evidence="7">
    <location>
        <begin position="253"/>
        <end position="272"/>
    </location>
</feature>
<dbReference type="InterPro" id="IPR020846">
    <property type="entry name" value="MFS_dom"/>
</dbReference>
<dbReference type="EMBL" id="JAGPYM010000018">
    <property type="protein sequence ID" value="KAH6885316.1"/>
    <property type="molecule type" value="Genomic_DNA"/>
</dbReference>
<keyword evidence="3 7" id="KW-1133">Transmembrane helix</keyword>
<feature type="transmembrane region" description="Helical" evidence="7">
    <location>
        <begin position="389"/>
        <end position="408"/>
    </location>
</feature>
<feature type="transmembrane region" description="Helical" evidence="7">
    <location>
        <begin position="541"/>
        <end position="560"/>
    </location>
</feature>
<gene>
    <name evidence="9" type="ORF">B0T10DRAFT_530933</name>
</gene>
<feature type="transmembrane region" description="Helical" evidence="7">
    <location>
        <begin position="182"/>
        <end position="200"/>
    </location>
</feature>
<evidence type="ECO:0000256" key="2">
    <source>
        <dbReference type="ARBA" id="ARBA00022692"/>
    </source>
</evidence>
<dbReference type="SUPFAM" id="SSF103473">
    <property type="entry name" value="MFS general substrate transporter"/>
    <property type="match status" value="1"/>
</dbReference>
<evidence type="ECO:0000256" key="4">
    <source>
        <dbReference type="ARBA" id="ARBA00023136"/>
    </source>
</evidence>
<feature type="transmembrane region" description="Helical" evidence="7">
    <location>
        <begin position="414"/>
        <end position="434"/>
    </location>
</feature>
<dbReference type="InterPro" id="IPR036259">
    <property type="entry name" value="MFS_trans_sf"/>
</dbReference>
<dbReference type="PROSITE" id="PS50850">
    <property type="entry name" value="MFS"/>
    <property type="match status" value="1"/>
</dbReference>
<keyword evidence="4 7" id="KW-0472">Membrane</keyword>
<feature type="transmembrane region" description="Helical" evidence="7">
    <location>
        <begin position="143"/>
        <end position="162"/>
    </location>
</feature>
<evidence type="ECO:0000259" key="8">
    <source>
        <dbReference type="PROSITE" id="PS50850"/>
    </source>
</evidence>
<reference evidence="9 10" key="1">
    <citation type="journal article" date="2021" name="Nat. Commun.">
        <title>Genetic determinants of endophytism in the Arabidopsis root mycobiome.</title>
        <authorList>
            <person name="Mesny F."/>
            <person name="Miyauchi S."/>
            <person name="Thiergart T."/>
            <person name="Pickel B."/>
            <person name="Atanasova L."/>
            <person name="Karlsson M."/>
            <person name="Huettel B."/>
            <person name="Barry K.W."/>
            <person name="Haridas S."/>
            <person name="Chen C."/>
            <person name="Bauer D."/>
            <person name="Andreopoulos W."/>
            <person name="Pangilinan J."/>
            <person name="LaButti K."/>
            <person name="Riley R."/>
            <person name="Lipzen A."/>
            <person name="Clum A."/>
            <person name="Drula E."/>
            <person name="Henrissat B."/>
            <person name="Kohler A."/>
            <person name="Grigoriev I.V."/>
            <person name="Martin F.M."/>
            <person name="Hacquard S."/>
        </authorList>
    </citation>
    <scope>NUCLEOTIDE SEQUENCE [LARGE SCALE GENOMIC DNA]</scope>
    <source>
        <strain evidence="9 10">MPI-CAGE-CH-0241</strain>
    </source>
</reference>
<feature type="transmembrane region" description="Helical" evidence="7">
    <location>
        <begin position="284"/>
        <end position="301"/>
    </location>
</feature>
<feature type="transmembrane region" description="Helical" evidence="7">
    <location>
        <begin position="120"/>
        <end position="137"/>
    </location>
</feature>
<dbReference type="PANTHER" id="PTHR23501:SF195">
    <property type="entry name" value="PEP5"/>
    <property type="match status" value="1"/>
</dbReference>
<dbReference type="GO" id="GO:0005886">
    <property type="term" value="C:plasma membrane"/>
    <property type="evidence" value="ECO:0007669"/>
    <property type="project" value="TreeGrafter"/>
</dbReference>
<feature type="transmembrane region" description="Helical" evidence="7">
    <location>
        <begin position="321"/>
        <end position="343"/>
    </location>
</feature>
<feature type="transmembrane region" description="Helical" evidence="7">
    <location>
        <begin position="54"/>
        <end position="72"/>
    </location>
</feature>
<evidence type="ECO:0000256" key="5">
    <source>
        <dbReference type="ARBA" id="ARBA00023180"/>
    </source>
</evidence>
<evidence type="ECO:0000313" key="10">
    <source>
        <dbReference type="Proteomes" id="UP000777438"/>
    </source>
</evidence>
<dbReference type="InterPro" id="IPR011701">
    <property type="entry name" value="MFS"/>
</dbReference>